<protein>
    <submittedName>
        <fullName evidence="2">Uncharacterized protein</fullName>
    </submittedName>
</protein>
<dbReference type="AlphaFoldDB" id="C4JXH6"/>
<dbReference type="RefSeq" id="XP_002583382.1">
    <property type="nucleotide sequence ID" value="XM_002583336.1"/>
</dbReference>
<dbReference type="EMBL" id="CH476618">
    <property type="protein sequence ID" value="EEP81484.1"/>
    <property type="molecule type" value="Genomic_DNA"/>
</dbReference>
<name>C4JXH6_UNCRE</name>
<dbReference type="Proteomes" id="UP000002058">
    <property type="component" value="Unassembled WGS sequence"/>
</dbReference>
<dbReference type="GeneID" id="8442218"/>
<dbReference type="eggNOG" id="ENOG502SY8H">
    <property type="taxonomic scope" value="Eukaryota"/>
</dbReference>
<evidence type="ECO:0000313" key="3">
    <source>
        <dbReference type="Proteomes" id="UP000002058"/>
    </source>
</evidence>
<dbReference type="KEGG" id="ure:UREG_06349"/>
<dbReference type="HOGENOM" id="CLU_532089_0_0_1"/>
<sequence>MARARALSLDDSSLRYSDSLISDFQFSSVNSCRRSLSEPSLRSAPIDYDFKSSLSVQDAVSHTSESINLSQSFPETPSPVLKPLPVFERSLRTQPAKKDEGLRAFCERFTTKQVNVEGIRMRARERRMELRYKRDAVVDLEMEFMKKLNQLLIDVRNNTNTANPDPTLLNTFEQYQNARNDYSSLEDEYDRLEDQLDKEEFELGGVVNNLKQVVDGGITMGDLVDEPTTGLGAAVPKVNHPLVAQYFIRTGDVALLNEELWNLRAEYGMVLEDQDFKHKYGMSVVDYNALDLLANFEQYVKEILDDLATAENDVQLLKSQCDEQGLLEDSRESSKPRASLLETIKDPPHMKWDEKSPSFFEENRARETFVRDKISMTDYIDKWLLHQLFHSTLDRLRTTPELKEFPYLRPGDWDTSNRVNITPTGPSGVPSSHLYMATSTNDIGKVMSGLSPDNLDSCLQTPKLEPINPILTEPCGISSFQPSKQPSIDDSAKFDRWFRDNIDC</sequence>
<dbReference type="OMA" id="DKWLLHQ"/>
<proteinExistence type="predicted"/>
<dbReference type="InParanoid" id="C4JXH6"/>
<dbReference type="OrthoDB" id="3553547at2759"/>
<organism evidence="2 3">
    <name type="scientific">Uncinocarpus reesii (strain UAMH 1704)</name>
    <dbReference type="NCBI Taxonomy" id="336963"/>
    <lineage>
        <taxon>Eukaryota</taxon>
        <taxon>Fungi</taxon>
        <taxon>Dikarya</taxon>
        <taxon>Ascomycota</taxon>
        <taxon>Pezizomycotina</taxon>
        <taxon>Eurotiomycetes</taxon>
        <taxon>Eurotiomycetidae</taxon>
        <taxon>Onygenales</taxon>
        <taxon>Onygenaceae</taxon>
        <taxon>Uncinocarpus</taxon>
    </lineage>
</organism>
<keyword evidence="3" id="KW-1185">Reference proteome</keyword>
<evidence type="ECO:0000313" key="2">
    <source>
        <dbReference type="EMBL" id="EEP81484.1"/>
    </source>
</evidence>
<feature type="coiled-coil region" evidence="1">
    <location>
        <begin position="168"/>
        <end position="202"/>
    </location>
</feature>
<keyword evidence="1" id="KW-0175">Coiled coil</keyword>
<feature type="coiled-coil region" evidence="1">
    <location>
        <begin position="293"/>
        <end position="320"/>
    </location>
</feature>
<dbReference type="VEuPathDB" id="FungiDB:UREG_06349"/>
<accession>C4JXH6</accession>
<evidence type="ECO:0000256" key="1">
    <source>
        <dbReference type="SAM" id="Coils"/>
    </source>
</evidence>
<gene>
    <name evidence="2" type="ORF">UREG_06349</name>
</gene>
<reference evidence="3" key="1">
    <citation type="journal article" date="2009" name="Genome Res.">
        <title>Comparative genomic analyses of the human fungal pathogens Coccidioides and their relatives.</title>
        <authorList>
            <person name="Sharpton T.J."/>
            <person name="Stajich J.E."/>
            <person name="Rounsley S.D."/>
            <person name="Gardner M.J."/>
            <person name="Wortman J.R."/>
            <person name="Jordar V.S."/>
            <person name="Maiti R."/>
            <person name="Kodira C.D."/>
            <person name="Neafsey D.E."/>
            <person name="Zeng Q."/>
            <person name="Hung C.-Y."/>
            <person name="McMahan C."/>
            <person name="Muszewska A."/>
            <person name="Grynberg M."/>
            <person name="Mandel M.A."/>
            <person name="Kellner E.M."/>
            <person name="Barker B.M."/>
            <person name="Galgiani J.N."/>
            <person name="Orbach M.J."/>
            <person name="Kirkland T.N."/>
            <person name="Cole G.T."/>
            <person name="Henn M.R."/>
            <person name="Birren B.W."/>
            <person name="Taylor J.W."/>
        </authorList>
    </citation>
    <scope>NUCLEOTIDE SEQUENCE [LARGE SCALE GENOMIC DNA]</scope>
    <source>
        <strain evidence="3">UAMH 1704</strain>
    </source>
</reference>